<keyword evidence="2 5" id="KW-0238">DNA-binding</keyword>
<dbReference type="PANTHER" id="PTHR30363">
    <property type="entry name" value="HTH-TYPE TRANSCRIPTIONAL REGULATOR SRLR-RELATED"/>
    <property type="match status" value="1"/>
</dbReference>
<organism evidence="5 6">
    <name type="scientific">Paramicrobacterium humi</name>
    <dbReference type="NCBI Taxonomy" id="640635"/>
    <lineage>
        <taxon>Bacteria</taxon>
        <taxon>Bacillati</taxon>
        <taxon>Actinomycetota</taxon>
        <taxon>Actinomycetes</taxon>
        <taxon>Micrococcales</taxon>
        <taxon>Microbacteriaceae</taxon>
        <taxon>Paramicrobacterium</taxon>
    </lineage>
</organism>
<keyword evidence="1" id="KW-0805">Transcription regulation</keyword>
<evidence type="ECO:0000313" key="5">
    <source>
        <dbReference type="EMBL" id="SEB45696.1"/>
    </source>
</evidence>
<dbReference type="PROSITE" id="PS00894">
    <property type="entry name" value="HTH_DEOR_1"/>
    <property type="match status" value="1"/>
</dbReference>
<proteinExistence type="predicted"/>
<dbReference type="PANTHER" id="PTHR30363:SF44">
    <property type="entry name" value="AGA OPERON TRANSCRIPTIONAL REPRESSOR-RELATED"/>
    <property type="match status" value="1"/>
</dbReference>
<dbReference type="AlphaFoldDB" id="A0A1H4JII8"/>
<dbReference type="Gene3D" id="3.40.50.1360">
    <property type="match status" value="1"/>
</dbReference>
<dbReference type="InterPro" id="IPR014036">
    <property type="entry name" value="DeoR-like_C"/>
</dbReference>
<evidence type="ECO:0000256" key="2">
    <source>
        <dbReference type="ARBA" id="ARBA00023125"/>
    </source>
</evidence>
<dbReference type="PRINTS" id="PR00037">
    <property type="entry name" value="HTHLACR"/>
</dbReference>
<reference evidence="5 6" key="1">
    <citation type="submission" date="2016-10" db="EMBL/GenBank/DDBJ databases">
        <authorList>
            <person name="de Groot N.N."/>
        </authorList>
    </citation>
    <scope>NUCLEOTIDE SEQUENCE [LARGE SCALE GENOMIC DNA]</scope>
    <source>
        <strain evidence="5 6">DSM 21799</strain>
    </source>
</reference>
<dbReference type="SUPFAM" id="SSF46785">
    <property type="entry name" value="Winged helix' DNA-binding domain"/>
    <property type="match status" value="1"/>
</dbReference>
<dbReference type="InterPro" id="IPR036388">
    <property type="entry name" value="WH-like_DNA-bd_sf"/>
</dbReference>
<evidence type="ECO:0000256" key="3">
    <source>
        <dbReference type="ARBA" id="ARBA00023163"/>
    </source>
</evidence>
<dbReference type="InterPro" id="IPR011991">
    <property type="entry name" value="ArsR-like_HTH"/>
</dbReference>
<keyword evidence="3" id="KW-0804">Transcription</keyword>
<feature type="domain" description="HTH deoR-type" evidence="4">
    <location>
        <begin position="6"/>
        <end position="61"/>
    </location>
</feature>
<sequence>MPERYDFVRRETILDVLADSGSVTVSELSDRFGVSPVTVRKDLDRLEERHLLRRVRGGAVPVADNQDEGAFDIRLRTDTLAKKAIARQVALQVRDGDSIVLDSSTTSYFLSEEIASRRGLTVVTNGLRSASLLMDQSDATVIMPGGILRRSSGSMVGPLSDVFEGRGRVRLGFFGVAGLSTTLGLLEVSVEECEVKKAFVRACSQVIAMFPSTKARGFGLHSFAEAGQVAEVSTDEGIDDELVHQWEALGTTVTCVPLDARAAEMAGAASA</sequence>
<evidence type="ECO:0000313" key="6">
    <source>
        <dbReference type="Proteomes" id="UP000199183"/>
    </source>
</evidence>
<dbReference type="Pfam" id="PF08220">
    <property type="entry name" value="HTH_DeoR"/>
    <property type="match status" value="1"/>
</dbReference>
<dbReference type="Gene3D" id="1.10.10.10">
    <property type="entry name" value="Winged helix-like DNA-binding domain superfamily/Winged helix DNA-binding domain"/>
    <property type="match status" value="1"/>
</dbReference>
<dbReference type="Pfam" id="PF00455">
    <property type="entry name" value="DeoRC"/>
    <property type="match status" value="1"/>
</dbReference>
<dbReference type="SUPFAM" id="SSF100950">
    <property type="entry name" value="NagB/RpiA/CoA transferase-like"/>
    <property type="match status" value="1"/>
</dbReference>
<dbReference type="CDD" id="cd00090">
    <property type="entry name" value="HTH_ARSR"/>
    <property type="match status" value="1"/>
</dbReference>
<dbReference type="RefSeq" id="WP_176980704.1">
    <property type="nucleotide sequence ID" value="NZ_FNRY01000001.1"/>
</dbReference>
<gene>
    <name evidence="5" type="ORF">SAMN04489806_0709</name>
</gene>
<dbReference type="InterPro" id="IPR018356">
    <property type="entry name" value="Tscrpt_reg_HTH_DeoR_CS"/>
</dbReference>
<dbReference type="InterPro" id="IPR036390">
    <property type="entry name" value="WH_DNA-bd_sf"/>
</dbReference>
<dbReference type="STRING" id="640635.SAMN04489806_0709"/>
<name>A0A1H4JII8_9MICO</name>
<dbReference type="InterPro" id="IPR001034">
    <property type="entry name" value="DeoR_HTH"/>
</dbReference>
<dbReference type="InterPro" id="IPR050313">
    <property type="entry name" value="Carb_Metab_HTH_regulators"/>
</dbReference>
<dbReference type="Proteomes" id="UP000199183">
    <property type="component" value="Unassembled WGS sequence"/>
</dbReference>
<dbReference type="SMART" id="SM00420">
    <property type="entry name" value="HTH_DEOR"/>
    <property type="match status" value="1"/>
</dbReference>
<keyword evidence="6" id="KW-1185">Reference proteome</keyword>
<dbReference type="InterPro" id="IPR037171">
    <property type="entry name" value="NagB/RpiA_transferase-like"/>
</dbReference>
<protein>
    <submittedName>
        <fullName evidence="5">DNA-binding transcriptional regulator of sugar metabolism, DeoR/GlpR family</fullName>
    </submittedName>
</protein>
<dbReference type="EMBL" id="FNRY01000001">
    <property type="protein sequence ID" value="SEB45696.1"/>
    <property type="molecule type" value="Genomic_DNA"/>
</dbReference>
<evidence type="ECO:0000259" key="4">
    <source>
        <dbReference type="PROSITE" id="PS51000"/>
    </source>
</evidence>
<dbReference type="PROSITE" id="PS51000">
    <property type="entry name" value="HTH_DEOR_2"/>
    <property type="match status" value="1"/>
</dbReference>
<dbReference type="SMART" id="SM01134">
    <property type="entry name" value="DeoRC"/>
    <property type="match status" value="1"/>
</dbReference>
<dbReference type="GO" id="GO:0003677">
    <property type="term" value="F:DNA binding"/>
    <property type="evidence" value="ECO:0007669"/>
    <property type="project" value="UniProtKB-KW"/>
</dbReference>
<evidence type="ECO:0000256" key="1">
    <source>
        <dbReference type="ARBA" id="ARBA00023015"/>
    </source>
</evidence>
<accession>A0A1H4JII8</accession>
<dbReference type="GO" id="GO:0003700">
    <property type="term" value="F:DNA-binding transcription factor activity"/>
    <property type="evidence" value="ECO:0007669"/>
    <property type="project" value="InterPro"/>
</dbReference>